<dbReference type="AlphaFoldDB" id="A0A9D2DRU1"/>
<evidence type="ECO:0000313" key="4">
    <source>
        <dbReference type="Proteomes" id="UP000824041"/>
    </source>
</evidence>
<accession>A0A9D2DRU1</accession>
<feature type="chain" id="PRO_5039176734" evidence="2">
    <location>
        <begin position="29"/>
        <end position="292"/>
    </location>
</feature>
<sequence>MRQKKKNKRKRSLLTAGAGILFFTCRTAAMEFGGFDVEVGVGENPGYPSGWYENPGDSGSMLWEDTPPLEHGDGWQQDEVYSGENLYNGDNLYNGEDLYNGEVPDGYWYSGIDPGYWQEPGWPDGTGAQESPGTIFAPTSIPTFTPIPIPTSTPVPTPTPMPTPTFTPTPTPTLTPTPTSTPTPTPAPTEPPIPSPYPESAVLKGETELCYLTKVIKWTDQKSPVGLSITFQSQAPVQVLSLRINRQEWDWKWEEEGILAQGRTEEEKLSLELLAICEKKDQVEISVDALTK</sequence>
<feature type="signal peptide" evidence="2">
    <location>
        <begin position="1"/>
        <end position="28"/>
    </location>
</feature>
<comment type="caution">
    <text evidence="3">The sequence shown here is derived from an EMBL/GenBank/DDBJ whole genome shotgun (WGS) entry which is preliminary data.</text>
</comment>
<dbReference type="Proteomes" id="UP000824041">
    <property type="component" value="Unassembled WGS sequence"/>
</dbReference>
<reference evidence="3" key="1">
    <citation type="journal article" date="2021" name="PeerJ">
        <title>Extensive microbial diversity within the chicken gut microbiome revealed by metagenomics and culture.</title>
        <authorList>
            <person name="Gilroy R."/>
            <person name="Ravi A."/>
            <person name="Getino M."/>
            <person name="Pursley I."/>
            <person name="Horton D.L."/>
            <person name="Alikhan N.F."/>
            <person name="Baker D."/>
            <person name="Gharbi K."/>
            <person name="Hall N."/>
            <person name="Watson M."/>
            <person name="Adriaenssens E.M."/>
            <person name="Foster-Nyarko E."/>
            <person name="Jarju S."/>
            <person name="Secka A."/>
            <person name="Antonio M."/>
            <person name="Oren A."/>
            <person name="Chaudhuri R.R."/>
            <person name="La Ragione R."/>
            <person name="Hildebrand F."/>
            <person name="Pallen M.J."/>
        </authorList>
    </citation>
    <scope>NUCLEOTIDE SEQUENCE</scope>
    <source>
        <strain evidence="3">14324</strain>
    </source>
</reference>
<evidence type="ECO:0000313" key="3">
    <source>
        <dbReference type="EMBL" id="HIZ22191.1"/>
    </source>
</evidence>
<keyword evidence="2" id="KW-0732">Signal</keyword>
<name>A0A9D2DRU1_9FIRM</name>
<proteinExistence type="predicted"/>
<organism evidence="3 4">
    <name type="scientific">Candidatus Blautia faecigallinarum</name>
    <dbReference type="NCBI Taxonomy" id="2838488"/>
    <lineage>
        <taxon>Bacteria</taxon>
        <taxon>Bacillati</taxon>
        <taxon>Bacillota</taxon>
        <taxon>Clostridia</taxon>
        <taxon>Lachnospirales</taxon>
        <taxon>Lachnospiraceae</taxon>
        <taxon>Blautia</taxon>
    </lineage>
</organism>
<reference evidence="3" key="2">
    <citation type="submission" date="2021-04" db="EMBL/GenBank/DDBJ databases">
        <authorList>
            <person name="Gilroy R."/>
        </authorList>
    </citation>
    <scope>NUCLEOTIDE SEQUENCE</scope>
    <source>
        <strain evidence="3">14324</strain>
    </source>
</reference>
<evidence type="ECO:0000256" key="1">
    <source>
        <dbReference type="SAM" id="MobiDB-lite"/>
    </source>
</evidence>
<gene>
    <name evidence="3" type="ORF">IAA21_05265</name>
</gene>
<feature type="region of interest" description="Disordered" evidence="1">
    <location>
        <begin position="145"/>
        <end position="193"/>
    </location>
</feature>
<evidence type="ECO:0000256" key="2">
    <source>
        <dbReference type="SAM" id="SignalP"/>
    </source>
</evidence>
<dbReference type="EMBL" id="DXBU01000073">
    <property type="protein sequence ID" value="HIZ22191.1"/>
    <property type="molecule type" value="Genomic_DNA"/>
</dbReference>
<protein>
    <submittedName>
        <fullName evidence="3">Uncharacterized protein</fullName>
    </submittedName>
</protein>